<accession>A0ABU3CCN9</accession>
<keyword evidence="3" id="KW-1185">Reference proteome</keyword>
<evidence type="ECO:0000313" key="3">
    <source>
        <dbReference type="Proteomes" id="UP001262889"/>
    </source>
</evidence>
<dbReference type="SUPFAM" id="SSF51735">
    <property type="entry name" value="NAD(P)-binding Rossmann-fold domains"/>
    <property type="match status" value="1"/>
</dbReference>
<evidence type="ECO:0000313" key="2">
    <source>
        <dbReference type="EMBL" id="MDT0644103.1"/>
    </source>
</evidence>
<dbReference type="EMBL" id="JAVRHQ010000021">
    <property type="protein sequence ID" value="MDT0644103.1"/>
    <property type="molecule type" value="Genomic_DNA"/>
</dbReference>
<dbReference type="Gene3D" id="3.40.50.720">
    <property type="entry name" value="NAD(P)-binding Rossmann-like Domain"/>
    <property type="match status" value="1"/>
</dbReference>
<organism evidence="2 3">
    <name type="scientific">Autumnicola tepida</name>
    <dbReference type="NCBI Taxonomy" id="3075595"/>
    <lineage>
        <taxon>Bacteria</taxon>
        <taxon>Pseudomonadati</taxon>
        <taxon>Bacteroidota</taxon>
        <taxon>Flavobacteriia</taxon>
        <taxon>Flavobacteriales</taxon>
        <taxon>Flavobacteriaceae</taxon>
        <taxon>Autumnicola</taxon>
    </lineage>
</organism>
<feature type="domain" description="NAD(P)-binding" evidence="1">
    <location>
        <begin position="14"/>
        <end position="186"/>
    </location>
</feature>
<proteinExistence type="predicted"/>
<dbReference type="PANTHER" id="PTHR48079:SF6">
    <property type="entry name" value="NAD(P)-BINDING DOMAIN-CONTAINING PROTEIN-RELATED"/>
    <property type="match status" value="1"/>
</dbReference>
<dbReference type="InterPro" id="IPR051783">
    <property type="entry name" value="NAD(P)-dependent_oxidoreduct"/>
</dbReference>
<name>A0ABU3CCN9_9FLAO</name>
<dbReference type="InterPro" id="IPR036291">
    <property type="entry name" value="NAD(P)-bd_dom_sf"/>
</dbReference>
<evidence type="ECO:0000259" key="1">
    <source>
        <dbReference type="Pfam" id="PF13460"/>
    </source>
</evidence>
<protein>
    <submittedName>
        <fullName evidence="2">NAD(P)H-binding protein</fullName>
    </submittedName>
</protein>
<dbReference type="PANTHER" id="PTHR48079">
    <property type="entry name" value="PROTEIN YEEZ"/>
    <property type="match status" value="1"/>
</dbReference>
<dbReference type="Pfam" id="PF13460">
    <property type="entry name" value="NAD_binding_10"/>
    <property type="match status" value="1"/>
</dbReference>
<comment type="caution">
    <text evidence="2">The sequence shown here is derived from an EMBL/GenBank/DDBJ whole genome shotgun (WGS) entry which is preliminary data.</text>
</comment>
<reference evidence="2 3" key="1">
    <citation type="submission" date="2023-09" db="EMBL/GenBank/DDBJ databases">
        <authorList>
            <person name="Rey-Velasco X."/>
        </authorList>
    </citation>
    <scope>NUCLEOTIDE SEQUENCE [LARGE SCALE GENOMIC DNA]</scope>
    <source>
        <strain evidence="2 3">F363</strain>
    </source>
</reference>
<sequence>MQIKSSNISILGCGWLGLPLAKMLIENGYSVKGSTTSREKIVKLREENITPYQIKLFAEGVQGDLTSFLSHSEILILDIPPGLRSDPEADFTGKIEKLLSYIKKSDIKNVVFVSSTSVYKDTEEFPEYTEASAPNGTSRAAVEIISAEKMLKETPDFETTILRFGGLLGGDRHPVNFLSGRNGIKNPKAPVNLIQQEDCMEIIFRIIENEAWGTVINAVYPNHPDKESYYAEKAESNNLPLPEYDHSTASKGKIIKSERLQGLLDFEFQHKI</sequence>
<dbReference type="InterPro" id="IPR016040">
    <property type="entry name" value="NAD(P)-bd_dom"/>
</dbReference>
<gene>
    <name evidence="2" type="ORF">RM553_14800</name>
</gene>
<dbReference type="RefSeq" id="WP_311535722.1">
    <property type="nucleotide sequence ID" value="NZ_JAVRHQ010000021.1"/>
</dbReference>
<dbReference type="Proteomes" id="UP001262889">
    <property type="component" value="Unassembled WGS sequence"/>
</dbReference>